<name>A0A1H3FMG0_9BACT</name>
<keyword evidence="1" id="KW-0472">Membrane</keyword>
<evidence type="ECO:0000256" key="1">
    <source>
        <dbReference type="SAM" id="Phobius"/>
    </source>
</evidence>
<reference evidence="3" key="1">
    <citation type="submission" date="2016-10" db="EMBL/GenBank/DDBJ databases">
        <authorList>
            <person name="Varghese N."/>
            <person name="Submissions S."/>
        </authorList>
    </citation>
    <scope>NUCLEOTIDE SEQUENCE [LARGE SCALE GENOMIC DNA]</scope>
    <source>
        <strain evidence="3">CGMCC 1.8975</strain>
    </source>
</reference>
<dbReference type="STRING" id="651662.SAMN04488069_104145"/>
<keyword evidence="1" id="KW-0812">Transmembrane</keyword>
<accession>A0A1H3FMG0</accession>
<evidence type="ECO:0000313" key="3">
    <source>
        <dbReference type="Proteomes" id="UP000199249"/>
    </source>
</evidence>
<evidence type="ECO:0000313" key="2">
    <source>
        <dbReference type="EMBL" id="SDX92120.1"/>
    </source>
</evidence>
<feature type="transmembrane region" description="Helical" evidence="1">
    <location>
        <begin position="20"/>
        <end position="42"/>
    </location>
</feature>
<dbReference type="Proteomes" id="UP000199249">
    <property type="component" value="Unassembled WGS sequence"/>
</dbReference>
<keyword evidence="3" id="KW-1185">Reference proteome</keyword>
<sequence>MHPNSTRVRLRPANTQRIPFWGQIFLGLMWVAYTVSLIITDAGATDMYFLHYVFLVFSLIYLGYVLVHNAPIFGTQSYLEFTPGYIVHKEGLFKAKQAFAAETISTLEIGGQQLRLRLNDGNSHALSLRQVRGLKRRRFMRDQVKDFANKHNIPLKD</sequence>
<proteinExistence type="predicted"/>
<protein>
    <submittedName>
        <fullName evidence="2">Uncharacterized protein</fullName>
    </submittedName>
</protein>
<gene>
    <name evidence="2" type="ORF">SAMN04488069_104145</name>
</gene>
<feature type="transmembrane region" description="Helical" evidence="1">
    <location>
        <begin position="48"/>
        <end position="67"/>
    </location>
</feature>
<keyword evidence="1" id="KW-1133">Transmembrane helix</keyword>
<dbReference type="AlphaFoldDB" id="A0A1H3FMG0"/>
<dbReference type="RefSeq" id="WP_139255122.1">
    <property type="nucleotide sequence ID" value="NZ_FNOV01000004.1"/>
</dbReference>
<organism evidence="2 3">
    <name type="scientific">Hymenobacter psychrophilus</name>
    <dbReference type="NCBI Taxonomy" id="651662"/>
    <lineage>
        <taxon>Bacteria</taxon>
        <taxon>Pseudomonadati</taxon>
        <taxon>Bacteroidota</taxon>
        <taxon>Cytophagia</taxon>
        <taxon>Cytophagales</taxon>
        <taxon>Hymenobacteraceae</taxon>
        <taxon>Hymenobacter</taxon>
    </lineage>
</organism>
<dbReference type="EMBL" id="FNOV01000004">
    <property type="protein sequence ID" value="SDX92120.1"/>
    <property type="molecule type" value="Genomic_DNA"/>
</dbReference>
<dbReference type="OrthoDB" id="851347at2"/>